<dbReference type="InterPro" id="IPR022691">
    <property type="entry name" value="Tscrpt_elong_fac_GreA/B_N"/>
</dbReference>
<keyword evidence="5 8" id="KW-0804">Transcription</keyword>
<evidence type="ECO:0000256" key="4">
    <source>
        <dbReference type="ARBA" id="ARBA00023125"/>
    </source>
</evidence>
<dbReference type="PANTHER" id="PTHR30437">
    <property type="entry name" value="TRANSCRIPTION ELONGATION FACTOR GREA"/>
    <property type="match status" value="1"/>
</dbReference>
<comment type="caution">
    <text evidence="11">The sequence shown here is derived from an EMBL/GenBank/DDBJ whole genome shotgun (WGS) entry which is preliminary data.</text>
</comment>
<evidence type="ECO:0000259" key="9">
    <source>
        <dbReference type="Pfam" id="PF01272"/>
    </source>
</evidence>
<dbReference type="GO" id="GO:0003677">
    <property type="term" value="F:DNA binding"/>
    <property type="evidence" value="ECO:0007669"/>
    <property type="project" value="UniProtKB-UniRule"/>
</dbReference>
<dbReference type="Proteomes" id="UP000034539">
    <property type="component" value="Unassembled WGS sequence"/>
</dbReference>
<sequence length="152" mass="17140">MIIKKVEFTKEGFEKMQKRLEELTEKRKQAIVSLQTARELGDLSENGAYKAARWELGGIDRELRRLKYFLRVAKVVEKVNNDSVDFGNNITVENEGKELTFTLVSSFESDPTHHKLSINSPIGKAVLGKKVGDKISVNTPSGLNTYIIKSIK</sequence>
<comment type="function">
    <text evidence="6 8">Necessary for efficient RNA polymerase transcription elongation past template-encoded arresting sites. The arresting sites in DNA have the property of trapping a certain fraction of elongating RNA polymerases that pass through, resulting in locked ternary complexes. Cleavage of the nascent transcript by cleavage factors such as GreA or GreB allows the resumption of elongation from the new 3'terminus. GreA releases sequences of 2 to 3 nucleotides.</text>
</comment>
<dbReference type="GO" id="GO:0006354">
    <property type="term" value="P:DNA-templated transcription elongation"/>
    <property type="evidence" value="ECO:0007669"/>
    <property type="project" value="TreeGrafter"/>
</dbReference>
<dbReference type="GO" id="GO:0003746">
    <property type="term" value="F:translation elongation factor activity"/>
    <property type="evidence" value="ECO:0007669"/>
    <property type="project" value="UniProtKB-KW"/>
</dbReference>
<evidence type="ECO:0000256" key="5">
    <source>
        <dbReference type="ARBA" id="ARBA00023163"/>
    </source>
</evidence>
<organism evidence="11 12">
    <name type="scientific">Candidatus Gottesmanbacteria bacterium GW2011_GWC2_39_8</name>
    <dbReference type="NCBI Taxonomy" id="1618450"/>
    <lineage>
        <taxon>Bacteria</taxon>
        <taxon>Candidatus Gottesmaniibacteriota</taxon>
    </lineage>
</organism>
<dbReference type="EMBL" id="LBXN01000030">
    <property type="protein sequence ID" value="KKR32850.1"/>
    <property type="molecule type" value="Genomic_DNA"/>
</dbReference>
<protein>
    <recommendedName>
        <fullName evidence="2 8">Transcription elongation factor GreA</fullName>
    </recommendedName>
    <alternativeName>
        <fullName evidence="7 8">Transcript cleavage factor GreA</fullName>
    </alternativeName>
</protein>
<evidence type="ECO:0000256" key="7">
    <source>
        <dbReference type="ARBA" id="ARBA00030776"/>
    </source>
</evidence>
<dbReference type="HAMAP" id="MF_00105">
    <property type="entry name" value="GreA_GreB"/>
    <property type="match status" value="1"/>
</dbReference>
<evidence type="ECO:0000256" key="8">
    <source>
        <dbReference type="HAMAP-Rule" id="MF_00105"/>
    </source>
</evidence>
<feature type="domain" description="Transcription elongation factor GreA/GreB N-terminal" evidence="10">
    <location>
        <begin position="8"/>
        <end position="75"/>
    </location>
</feature>
<keyword evidence="8" id="KW-0175">Coiled coil</keyword>
<dbReference type="InterPro" id="IPR001437">
    <property type="entry name" value="Tscrpt_elong_fac_GreA/B_C"/>
</dbReference>
<dbReference type="PANTHER" id="PTHR30437:SF4">
    <property type="entry name" value="TRANSCRIPTION ELONGATION FACTOR GREA"/>
    <property type="match status" value="1"/>
</dbReference>
<reference evidence="11 12" key="1">
    <citation type="journal article" date="2015" name="Nature">
        <title>rRNA introns, odd ribosomes, and small enigmatic genomes across a large radiation of phyla.</title>
        <authorList>
            <person name="Brown C.T."/>
            <person name="Hug L.A."/>
            <person name="Thomas B.C."/>
            <person name="Sharon I."/>
            <person name="Castelle C.J."/>
            <person name="Singh A."/>
            <person name="Wilkins M.J."/>
            <person name="Williams K.H."/>
            <person name="Banfield J.F."/>
        </authorList>
    </citation>
    <scope>NUCLEOTIDE SEQUENCE [LARGE SCALE GENOMIC DNA]</scope>
</reference>
<keyword evidence="3 8" id="KW-0805">Transcription regulation</keyword>
<keyword evidence="4 8" id="KW-0238">DNA-binding</keyword>
<dbReference type="PATRIC" id="fig|1618450.3.peg.739"/>
<dbReference type="InterPro" id="IPR036953">
    <property type="entry name" value="GreA/GreB_C_sf"/>
</dbReference>
<evidence type="ECO:0000256" key="3">
    <source>
        <dbReference type="ARBA" id="ARBA00023015"/>
    </source>
</evidence>
<accession>A0A0G0SDS1</accession>
<dbReference type="Pfam" id="PF01272">
    <property type="entry name" value="GreA_GreB"/>
    <property type="match status" value="1"/>
</dbReference>
<dbReference type="GO" id="GO:0032784">
    <property type="term" value="P:regulation of DNA-templated transcription elongation"/>
    <property type="evidence" value="ECO:0007669"/>
    <property type="project" value="UniProtKB-UniRule"/>
</dbReference>
<dbReference type="InterPro" id="IPR018151">
    <property type="entry name" value="TF_GreA/GreB_CS"/>
</dbReference>
<dbReference type="AlphaFoldDB" id="A0A0G0SDS1"/>
<feature type="domain" description="Transcription elongation factor GreA/GreB C-terminal" evidence="9">
    <location>
        <begin position="81"/>
        <end position="152"/>
    </location>
</feature>
<proteinExistence type="inferred from homology"/>
<evidence type="ECO:0000259" key="10">
    <source>
        <dbReference type="Pfam" id="PF03449"/>
    </source>
</evidence>
<gene>
    <name evidence="8" type="primary">greA</name>
    <name evidence="11" type="ORF">UT63_C0030G0008</name>
</gene>
<feature type="coiled-coil region" evidence="8">
    <location>
        <begin position="6"/>
        <end position="40"/>
    </location>
</feature>
<keyword evidence="11" id="KW-0648">Protein biosynthesis</keyword>
<comment type="similarity">
    <text evidence="1 8">Belongs to the GreA/GreB family.</text>
</comment>
<evidence type="ECO:0000313" key="11">
    <source>
        <dbReference type="EMBL" id="KKR32850.1"/>
    </source>
</evidence>
<name>A0A0G0SDS1_9BACT</name>
<evidence type="ECO:0000256" key="6">
    <source>
        <dbReference type="ARBA" id="ARBA00024916"/>
    </source>
</evidence>
<dbReference type="Pfam" id="PF03449">
    <property type="entry name" value="GreA_GreB_N"/>
    <property type="match status" value="1"/>
</dbReference>
<dbReference type="SUPFAM" id="SSF46557">
    <property type="entry name" value="GreA transcript cleavage protein, N-terminal domain"/>
    <property type="match status" value="1"/>
</dbReference>
<dbReference type="Gene3D" id="1.10.287.180">
    <property type="entry name" value="Transcription elongation factor, GreA/GreB, N-terminal domain"/>
    <property type="match status" value="1"/>
</dbReference>
<dbReference type="InterPro" id="IPR028624">
    <property type="entry name" value="Tscrpt_elong_fac_GreA/B"/>
</dbReference>
<dbReference type="FunFam" id="1.10.287.180:FF:000001">
    <property type="entry name" value="Transcription elongation factor GreA"/>
    <property type="match status" value="1"/>
</dbReference>
<dbReference type="Gene3D" id="3.10.50.30">
    <property type="entry name" value="Transcription elongation factor, GreA/GreB, C-terminal domain"/>
    <property type="match status" value="1"/>
</dbReference>
<dbReference type="GO" id="GO:0070063">
    <property type="term" value="F:RNA polymerase binding"/>
    <property type="evidence" value="ECO:0007669"/>
    <property type="project" value="InterPro"/>
</dbReference>
<evidence type="ECO:0000313" key="12">
    <source>
        <dbReference type="Proteomes" id="UP000034539"/>
    </source>
</evidence>
<evidence type="ECO:0000256" key="1">
    <source>
        <dbReference type="ARBA" id="ARBA00008213"/>
    </source>
</evidence>
<dbReference type="SUPFAM" id="SSF54534">
    <property type="entry name" value="FKBP-like"/>
    <property type="match status" value="1"/>
</dbReference>
<dbReference type="PIRSF" id="PIRSF006092">
    <property type="entry name" value="GreA_GreB"/>
    <property type="match status" value="1"/>
</dbReference>
<dbReference type="InterPro" id="IPR023459">
    <property type="entry name" value="Tscrpt_elong_fac_GreA/B_fam"/>
</dbReference>
<evidence type="ECO:0000256" key="2">
    <source>
        <dbReference type="ARBA" id="ARBA00013729"/>
    </source>
</evidence>
<dbReference type="InterPro" id="IPR036805">
    <property type="entry name" value="Tscrpt_elong_fac_GreA/B_N_sf"/>
</dbReference>
<keyword evidence="11" id="KW-0251">Elongation factor</keyword>
<dbReference type="PROSITE" id="PS00830">
    <property type="entry name" value="GREAB_2"/>
    <property type="match status" value="1"/>
</dbReference>